<evidence type="ECO:0000256" key="5">
    <source>
        <dbReference type="ARBA" id="ARBA00022618"/>
    </source>
</evidence>
<name>A0ABU2NCW4_9PSEU</name>
<evidence type="ECO:0000313" key="16">
    <source>
        <dbReference type="EMBL" id="MDT0351586.1"/>
    </source>
</evidence>
<accession>A0ABU2NCW4</accession>
<dbReference type="GO" id="GO:0003755">
    <property type="term" value="F:peptidyl-prolyl cis-trans isomerase activity"/>
    <property type="evidence" value="ECO:0007669"/>
    <property type="project" value="UniProtKB-EC"/>
</dbReference>
<feature type="compositionally biased region" description="Low complexity" evidence="14">
    <location>
        <begin position="487"/>
        <end position="502"/>
    </location>
</feature>
<dbReference type="Pfam" id="PF05698">
    <property type="entry name" value="Trigger_C"/>
    <property type="match status" value="1"/>
</dbReference>
<dbReference type="Pfam" id="PF00254">
    <property type="entry name" value="FKBP_C"/>
    <property type="match status" value="1"/>
</dbReference>
<feature type="compositionally biased region" description="Acidic residues" evidence="14">
    <location>
        <begin position="442"/>
        <end position="466"/>
    </location>
</feature>
<keyword evidence="9 11" id="KW-0131">Cell cycle</keyword>
<organism evidence="16 17">
    <name type="scientific">Pseudonocardia charpentierae</name>
    <dbReference type="NCBI Taxonomy" id="3075545"/>
    <lineage>
        <taxon>Bacteria</taxon>
        <taxon>Bacillati</taxon>
        <taxon>Actinomycetota</taxon>
        <taxon>Actinomycetes</taxon>
        <taxon>Pseudonocardiales</taxon>
        <taxon>Pseudonocardiaceae</taxon>
        <taxon>Pseudonocardia</taxon>
    </lineage>
</organism>
<sequence>MKSTVERLSPTRVRINVEVPFDELKPDFDRAYRKIAQQVRIPGFRPGKAPARILEARLGRGVVLDEVVNAAIPAKYSEAVTSADEVNPIGRPDIEVTEIADGDHLAFTAEVDVRPEISLPDLDGITVTVDDVEVDEAAVKEELDNLRGRFGTLSGVERPAGDDDFVLLDLSATVDGEPVEEASTSGFSYQVGQGGLIDGLDEAVRGLSAGESATFTSQLVAGEFAGKDAEITAAVTAVKERELPEADDEFAQLASEFDTLDELTDDLRTRLGQVRRMEQVTQARDKVLEALVDATDVPLPESVVTAEVESRVHDAVHAFDHDDDRFTQFLDAQGKSREEFDADVRTEAERNVKTRLVLDALAEQEQVSVNDQELTERIIYQAQQYQMPPEEFVRRIQEAGQLGAVYSDVRRSKALIAAVAAATVTDESGGPVDLSDLIGSADESDESDESDAEQADAEQVDTEGASEADAAAVETAEESADADQTADDAAGTDGAGATEAEAPVQPEGGRAASDA</sequence>
<dbReference type="InterPro" id="IPR027304">
    <property type="entry name" value="Trigger_fact/SurA_dom_sf"/>
</dbReference>
<evidence type="ECO:0000256" key="14">
    <source>
        <dbReference type="SAM" id="MobiDB-lite"/>
    </source>
</evidence>
<dbReference type="Gene3D" id="3.10.50.40">
    <property type="match status" value="1"/>
</dbReference>
<dbReference type="SUPFAM" id="SSF54534">
    <property type="entry name" value="FKBP-like"/>
    <property type="match status" value="1"/>
</dbReference>
<evidence type="ECO:0000256" key="10">
    <source>
        <dbReference type="ARBA" id="ARBA00029986"/>
    </source>
</evidence>
<evidence type="ECO:0000256" key="11">
    <source>
        <dbReference type="HAMAP-Rule" id="MF_00303"/>
    </source>
</evidence>
<comment type="domain">
    <text evidence="11">Consists of 3 domains; the N-terminus binds the ribosome, the middle domain has PPIase activity, while the C-terminus has intrinsic chaperone activity on its own.</text>
</comment>
<dbReference type="Proteomes" id="UP001183202">
    <property type="component" value="Unassembled WGS sequence"/>
</dbReference>
<feature type="compositionally biased region" description="Acidic residues" evidence="14">
    <location>
        <begin position="475"/>
        <end position="486"/>
    </location>
</feature>
<keyword evidence="8 11" id="KW-0413">Isomerase</keyword>
<comment type="similarity">
    <text evidence="2 11 13">Belongs to the FKBP-type PPIase family. Tig subfamily.</text>
</comment>
<keyword evidence="6 11" id="KW-0697">Rotamase</keyword>
<dbReference type="PANTHER" id="PTHR30560">
    <property type="entry name" value="TRIGGER FACTOR CHAPERONE AND PEPTIDYL-PROLYL CIS/TRANS ISOMERASE"/>
    <property type="match status" value="1"/>
</dbReference>
<evidence type="ECO:0000256" key="8">
    <source>
        <dbReference type="ARBA" id="ARBA00023235"/>
    </source>
</evidence>
<dbReference type="Pfam" id="PF05697">
    <property type="entry name" value="Trigger_N"/>
    <property type="match status" value="1"/>
</dbReference>
<keyword evidence="5 11" id="KW-0132">Cell division</keyword>
<dbReference type="RefSeq" id="WP_311557961.1">
    <property type="nucleotide sequence ID" value="NZ_JAVREJ010000013.1"/>
</dbReference>
<dbReference type="InterPro" id="IPR005215">
    <property type="entry name" value="Trig_fac"/>
</dbReference>
<dbReference type="PROSITE" id="PS50059">
    <property type="entry name" value="FKBP_PPIASE"/>
    <property type="match status" value="1"/>
</dbReference>
<keyword evidence="7 11" id="KW-0143">Chaperone</keyword>
<evidence type="ECO:0000256" key="1">
    <source>
        <dbReference type="ARBA" id="ARBA00000971"/>
    </source>
</evidence>
<dbReference type="SUPFAM" id="SSF102735">
    <property type="entry name" value="Trigger factor ribosome-binding domain"/>
    <property type="match status" value="1"/>
</dbReference>
<dbReference type="PANTHER" id="PTHR30560:SF3">
    <property type="entry name" value="TRIGGER FACTOR-LIKE PROTEIN TIG, CHLOROPLASTIC"/>
    <property type="match status" value="1"/>
</dbReference>
<dbReference type="InterPro" id="IPR001179">
    <property type="entry name" value="PPIase_FKBP_dom"/>
</dbReference>
<evidence type="ECO:0000256" key="3">
    <source>
        <dbReference type="ARBA" id="ARBA00013194"/>
    </source>
</evidence>
<dbReference type="InterPro" id="IPR037041">
    <property type="entry name" value="Trigger_fac_C_sf"/>
</dbReference>
<evidence type="ECO:0000256" key="6">
    <source>
        <dbReference type="ARBA" id="ARBA00023110"/>
    </source>
</evidence>
<proteinExistence type="inferred from homology"/>
<comment type="caution">
    <text evidence="16">The sequence shown here is derived from an EMBL/GenBank/DDBJ whole genome shotgun (WGS) entry which is preliminary data.</text>
</comment>
<dbReference type="EMBL" id="JAVREJ010000013">
    <property type="protein sequence ID" value="MDT0351586.1"/>
    <property type="molecule type" value="Genomic_DNA"/>
</dbReference>
<dbReference type="SUPFAM" id="SSF109998">
    <property type="entry name" value="Triger factor/SurA peptide-binding domain-like"/>
    <property type="match status" value="1"/>
</dbReference>
<reference evidence="17" key="1">
    <citation type="submission" date="2023-07" db="EMBL/GenBank/DDBJ databases">
        <title>30 novel species of actinomycetes from the DSMZ collection.</title>
        <authorList>
            <person name="Nouioui I."/>
        </authorList>
    </citation>
    <scope>NUCLEOTIDE SEQUENCE [LARGE SCALE GENOMIC DNA]</scope>
    <source>
        <strain evidence="17">DSM 45834</strain>
    </source>
</reference>
<dbReference type="NCBIfam" id="TIGR00115">
    <property type="entry name" value="tig"/>
    <property type="match status" value="1"/>
</dbReference>
<comment type="catalytic activity">
    <reaction evidence="1 11 12">
        <text>[protein]-peptidylproline (omega=180) = [protein]-peptidylproline (omega=0)</text>
        <dbReference type="Rhea" id="RHEA:16237"/>
        <dbReference type="Rhea" id="RHEA-COMP:10747"/>
        <dbReference type="Rhea" id="RHEA-COMP:10748"/>
        <dbReference type="ChEBI" id="CHEBI:83833"/>
        <dbReference type="ChEBI" id="CHEBI:83834"/>
        <dbReference type="EC" id="5.2.1.8"/>
    </reaction>
</comment>
<dbReference type="InterPro" id="IPR046357">
    <property type="entry name" value="PPIase_dom_sf"/>
</dbReference>
<protein>
    <recommendedName>
        <fullName evidence="4 11">Trigger factor</fullName>
        <shortName evidence="11">TF</shortName>
        <ecNumber evidence="3 11">5.2.1.8</ecNumber>
    </recommendedName>
    <alternativeName>
        <fullName evidence="10 11">PPIase</fullName>
    </alternativeName>
</protein>
<evidence type="ECO:0000313" key="17">
    <source>
        <dbReference type="Proteomes" id="UP001183202"/>
    </source>
</evidence>
<comment type="function">
    <text evidence="11">Involved in protein export. Acts as a chaperone by maintaining the newly synthesized protein in an open conformation. Functions as a peptidyl-prolyl cis-trans isomerase.</text>
</comment>
<evidence type="ECO:0000256" key="7">
    <source>
        <dbReference type="ARBA" id="ARBA00023186"/>
    </source>
</evidence>
<dbReference type="Gene3D" id="1.10.3120.10">
    <property type="entry name" value="Trigger factor, C-terminal domain"/>
    <property type="match status" value="1"/>
</dbReference>
<evidence type="ECO:0000256" key="9">
    <source>
        <dbReference type="ARBA" id="ARBA00023306"/>
    </source>
</evidence>
<evidence type="ECO:0000256" key="13">
    <source>
        <dbReference type="RuleBase" id="RU003914"/>
    </source>
</evidence>
<feature type="region of interest" description="Disordered" evidence="14">
    <location>
        <begin position="424"/>
        <end position="515"/>
    </location>
</feature>
<keyword evidence="11" id="KW-0963">Cytoplasm</keyword>
<dbReference type="InterPro" id="IPR008881">
    <property type="entry name" value="Trigger_fac_ribosome-bd_bac"/>
</dbReference>
<evidence type="ECO:0000259" key="15">
    <source>
        <dbReference type="PROSITE" id="PS50059"/>
    </source>
</evidence>
<evidence type="ECO:0000256" key="4">
    <source>
        <dbReference type="ARBA" id="ARBA00016902"/>
    </source>
</evidence>
<feature type="domain" description="PPIase FKBP-type" evidence="15">
    <location>
        <begin position="163"/>
        <end position="216"/>
    </location>
</feature>
<dbReference type="HAMAP" id="MF_00303">
    <property type="entry name" value="Trigger_factor_Tig"/>
    <property type="match status" value="1"/>
</dbReference>
<evidence type="ECO:0000256" key="12">
    <source>
        <dbReference type="PROSITE-ProRule" id="PRU00277"/>
    </source>
</evidence>
<dbReference type="InterPro" id="IPR036611">
    <property type="entry name" value="Trigger_fac_ribosome-bd_sf"/>
</dbReference>
<dbReference type="EC" id="5.2.1.8" evidence="3 11"/>
<dbReference type="Gene3D" id="3.30.70.1050">
    <property type="entry name" value="Trigger factor ribosome-binding domain"/>
    <property type="match status" value="1"/>
</dbReference>
<dbReference type="InterPro" id="IPR008880">
    <property type="entry name" value="Trigger_fac_C"/>
</dbReference>
<comment type="subcellular location">
    <subcellularLocation>
        <location evidence="11">Cytoplasm</location>
    </subcellularLocation>
    <text evidence="11">About half TF is bound to the ribosome near the polypeptide exit tunnel while the other half is free in the cytoplasm.</text>
</comment>
<keyword evidence="17" id="KW-1185">Reference proteome</keyword>
<evidence type="ECO:0000256" key="2">
    <source>
        <dbReference type="ARBA" id="ARBA00005464"/>
    </source>
</evidence>
<gene>
    <name evidence="11 16" type="primary">tig</name>
    <name evidence="16" type="ORF">RM445_18820</name>
</gene>